<dbReference type="Pfam" id="PF17304">
    <property type="entry name" value="OM14_C"/>
    <property type="match status" value="1"/>
</dbReference>
<feature type="transmembrane region" description="Helical" evidence="3">
    <location>
        <begin position="163"/>
        <end position="185"/>
    </location>
</feature>
<evidence type="ECO:0000256" key="3">
    <source>
        <dbReference type="SAM" id="Phobius"/>
    </source>
</evidence>
<feature type="domain" description="Mitochondrial outer membrane protein OM14 C-terminal" evidence="4">
    <location>
        <begin position="123"/>
        <end position="190"/>
    </location>
</feature>
<evidence type="ECO:0000256" key="1">
    <source>
        <dbReference type="SAM" id="Coils"/>
    </source>
</evidence>
<evidence type="ECO:0000313" key="5">
    <source>
        <dbReference type="EMBL" id="ODQ56783.1"/>
    </source>
</evidence>
<name>A0A1E3NUM3_WICAA</name>
<reference evidence="5 6" key="1">
    <citation type="journal article" date="2016" name="Proc. Natl. Acad. Sci. U.S.A.">
        <title>Comparative genomics of biotechnologically important yeasts.</title>
        <authorList>
            <person name="Riley R."/>
            <person name="Haridas S."/>
            <person name="Wolfe K.H."/>
            <person name="Lopes M.R."/>
            <person name="Hittinger C.T."/>
            <person name="Goeker M."/>
            <person name="Salamov A.A."/>
            <person name="Wisecaver J.H."/>
            <person name="Long T.M."/>
            <person name="Calvey C.H."/>
            <person name="Aerts A.L."/>
            <person name="Barry K.W."/>
            <person name="Choi C."/>
            <person name="Clum A."/>
            <person name="Coughlan A.Y."/>
            <person name="Deshpande S."/>
            <person name="Douglass A.P."/>
            <person name="Hanson S.J."/>
            <person name="Klenk H.-P."/>
            <person name="LaButti K.M."/>
            <person name="Lapidus A."/>
            <person name="Lindquist E.A."/>
            <person name="Lipzen A.M."/>
            <person name="Meier-Kolthoff J.P."/>
            <person name="Ohm R.A."/>
            <person name="Otillar R.P."/>
            <person name="Pangilinan J.L."/>
            <person name="Peng Y."/>
            <person name="Rokas A."/>
            <person name="Rosa C.A."/>
            <person name="Scheuner C."/>
            <person name="Sibirny A.A."/>
            <person name="Slot J.C."/>
            <person name="Stielow J.B."/>
            <person name="Sun H."/>
            <person name="Kurtzman C.P."/>
            <person name="Blackwell M."/>
            <person name="Grigoriev I.V."/>
            <person name="Jeffries T.W."/>
        </authorList>
    </citation>
    <scope>NUCLEOTIDE SEQUENCE [LARGE SCALE GENOMIC DNA]</scope>
    <source>
        <strain evidence="6">ATCC 58044 / CBS 1984 / NCYC 433 / NRRL Y-366-8</strain>
    </source>
</reference>
<sequence>MSSYAEKAAESGPADNKKIPSPPEVKHSTPSGSVEAVEENAKKSALGGKAVVEEKVNSLKKDLPKLGEEAKKAEKEAAEKLKKKYDENKGPVLNFIRSISEKITKATDYVVAKTSSGAVVAKEELKNPAVATQTVVGIGAISAAIVALQDRQRIFRFKSDNEISLILAAVAGFVVLDGYLFSVFYPKYKKN</sequence>
<dbReference type="GeneID" id="30202519"/>
<keyword evidence="6" id="KW-1185">Reference proteome</keyword>
<evidence type="ECO:0000256" key="2">
    <source>
        <dbReference type="SAM" id="MobiDB-lite"/>
    </source>
</evidence>
<feature type="region of interest" description="Disordered" evidence="2">
    <location>
        <begin position="1"/>
        <end position="47"/>
    </location>
</feature>
<dbReference type="OrthoDB" id="3980970at2759"/>
<dbReference type="RefSeq" id="XP_019035990.1">
    <property type="nucleotide sequence ID" value="XM_019185273.1"/>
</dbReference>
<dbReference type="Proteomes" id="UP000094112">
    <property type="component" value="Unassembled WGS sequence"/>
</dbReference>
<dbReference type="AlphaFoldDB" id="A0A1E3NUM3"/>
<keyword evidence="3" id="KW-1133">Transmembrane helix</keyword>
<feature type="coiled-coil region" evidence="1">
    <location>
        <begin position="56"/>
        <end position="88"/>
    </location>
</feature>
<keyword evidence="3" id="KW-0812">Transmembrane</keyword>
<organism evidence="5 6">
    <name type="scientific">Wickerhamomyces anomalus (strain ATCC 58044 / CBS 1984 / NCYC 433 / NRRL Y-366-8)</name>
    <name type="common">Yeast</name>
    <name type="synonym">Hansenula anomala</name>
    <dbReference type="NCBI Taxonomy" id="683960"/>
    <lineage>
        <taxon>Eukaryota</taxon>
        <taxon>Fungi</taxon>
        <taxon>Dikarya</taxon>
        <taxon>Ascomycota</taxon>
        <taxon>Saccharomycotina</taxon>
        <taxon>Saccharomycetes</taxon>
        <taxon>Phaffomycetales</taxon>
        <taxon>Wickerhamomycetaceae</taxon>
        <taxon>Wickerhamomyces</taxon>
    </lineage>
</organism>
<dbReference type="InterPro" id="IPR039453">
    <property type="entry name" value="OM14_C"/>
</dbReference>
<dbReference type="EMBL" id="KV454215">
    <property type="protein sequence ID" value="ODQ56783.1"/>
    <property type="molecule type" value="Genomic_DNA"/>
</dbReference>
<evidence type="ECO:0000259" key="4">
    <source>
        <dbReference type="Pfam" id="PF17304"/>
    </source>
</evidence>
<proteinExistence type="predicted"/>
<gene>
    <name evidence="5" type="ORF">WICANDRAFT_81616</name>
</gene>
<protein>
    <recommendedName>
        <fullName evidence="4">Mitochondrial outer membrane protein OM14 C-terminal domain-containing protein</fullName>
    </recommendedName>
</protein>
<accession>A0A1E3NUM3</accession>
<keyword evidence="3" id="KW-0472">Membrane</keyword>
<keyword evidence="1" id="KW-0175">Coiled coil</keyword>
<evidence type="ECO:0000313" key="6">
    <source>
        <dbReference type="Proteomes" id="UP000094112"/>
    </source>
</evidence>